<dbReference type="PROSITE" id="PS50931">
    <property type="entry name" value="HTH_LYSR"/>
    <property type="match status" value="1"/>
</dbReference>
<keyword evidence="4" id="KW-0804">Transcription</keyword>
<dbReference type="STRING" id="993073.AS029_02715"/>
<evidence type="ECO:0000256" key="2">
    <source>
        <dbReference type="ARBA" id="ARBA00023015"/>
    </source>
</evidence>
<dbReference type="InterPro" id="IPR036388">
    <property type="entry name" value="WH-like_DNA-bd_sf"/>
</dbReference>
<evidence type="ECO:0000256" key="1">
    <source>
        <dbReference type="ARBA" id="ARBA00009437"/>
    </source>
</evidence>
<dbReference type="Gene3D" id="3.40.190.10">
    <property type="entry name" value="Periplasmic binding protein-like II"/>
    <property type="match status" value="2"/>
</dbReference>
<accession>A0A1G6GWW0</accession>
<dbReference type="RefSeq" id="WP_058231032.1">
    <property type="nucleotide sequence ID" value="NZ_FMYG01000001.1"/>
</dbReference>
<dbReference type="PANTHER" id="PTHR30346">
    <property type="entry name" value="TRANSCRIPTIONAL DUAL REGULATOR HCAR-RELATED"/>
    <property type="match status" value="1"/>
</dbReference>
<dbReference type="SUPFAM" id="SSF46785">
    <property type="entry name" value="Winged helix' DNA-binding domain"/>
    <property type="match status" value="1"/>
</dbReference>
<evidence type="ECO:0000256" key="3">
    <source>
        <dbReference type="ARBA" id="ARBA00023125"/>
    </source>
</evidence>
<dbReference type="Pfam" id="PF00126">
    <property type="entry name" value="HTH_1"/>
    <property type="match status" value="1"/>
</dbReference>
<dbReference type="EMBL" id="FMYG01000001">
    <property type="protein sequence ID" value="SDB86517.1"/>
    <property type="molecule type" value="Genomic_DNA"/>
</dbReference>
<dbReference type="Pfam" id="PF03466">
    <property type="entry name" value="LysR_substrate"/>
    <property type="match status" value="1"/>
</dbReference>
<dbReference type="OrthoDB" id="4131546at2"/>
<protein>
    <submittedName>
        <fullName evidence="6">DNA-binding transcriptional regulator, LysR family</fullName>
    </submittedName>
</protein>
<evidence type="ECO:0000313" key="7">
    <source>
        <dbReference type="Proteomes" id="UP000183203"/>
    </source>
</evidence>
<dbReference type="Gene3D" id="1.10.10.10">
    <property type="entry name" value="Winged helix-like DNA-binding domain superfamily/Winged helix DNA-binding domain"/>
    <property type="match status" value="1"/>
</dbReference>
<dbReference type="AlphaFoldDB" id="A0A1G6GWW0"/>
<dbReference type="InterPro" id="IPR036390">
    <property type="entry name" value="WH_DNA-bd_sf"/>
</dbReference>
<proteinExistence type="inferred from homology"/>
<reference evidence="6 7" key="1">
    <citation type="submission" date="2016-09" db="EMBL/GenBank/DDBJ databases">
        <authorList>
            <person name="Capua I."/>
            <person name="De Benedictis P."/>
            <person name="Joannis T."/>
            <person name="Lombin L.H."/>
            <person name="Cattoli G."/>
        </authorList>
    </citation>
    <scope>NUCLEOTIDE SEQUENCE [LARGE SCALE GENOMIC DNA]</scope>
    <source>
        <strain evidence="6 7">NIO-1002</strain>
    </source>
</reference>
<dbReference type="InterPro" id="IPR005119">
    <property type="entry name" value="LysR_subst-bd"/>
</dbReference>
<keyword evidence="2" id="KW-0805">Transcription regulation</keyword>
<dbReference type="GO" id="GO:0003677">
    <property type="term" value="F:DNA binding"/>
    <property type="evidence" value="ECO:0007669"/>
    <property type="project" value="UniProtKB-KW"/>
</dbReference>
<gene>
    <name evidence="6" type="ORF">SAMN05216418_0786</name>
</gene>
<name>A0A1G6GWW0_9MICO</name>
<evidence type="ECO:0000256" key="4">
    <source>
        <dbReference type="ARBA" id="ARBA00023163"/>
    </source>
</evidence>
<dbReference type="SUPFAM" id="SSF53850">
    <property type="entry name" value="Periplasmic binding protein-like II"/>
    <property type="match status" value="1"/>
</dbReference>
<organism evidence="6 7">
    <name type="scientific">Microbacterium enclense</name>
    <dbReference type="NCBI Taxonomy" id="993073"/>
    <lineage>
        <taxon>Bacteria</taxon>
        <taxon>Bacillati</taxon>
        <taxon>Actinomycetota</taxon>
        <taxon>Actinomycetes</taxon>
        <taxon>Micrococcales</taxon>
        <taxon>Microbacteriaceae</taxon>
        <taxon>Microbacterium</taxon>
    </lineage>
</organism>
<dbReference type="PANTHER" id="PTHR30346:SF29">
    <property type="entry name" value="LYSR SUBSTRATE-BINDING"/>
    <property type="match status" value="1"/>
</dbReference>
<evidence type="ECO:0000313" key="6">
    <source>
        <dbReference type="EMBL" id="SDB86517.1"/>
    </source>
</evidence>
<dbReference type="Proteomes" id="UP000183203">
    <property type="component" value="Unassembled WGS sequence"/>
</dbReference>
<sequence length="296" mass="32600">MTTLLQLRILSAVRDTGSITRTAAQLGYSVPSIAHHLDALEREVGVRLVERERRGTRLTPLGAGFAADGDVVLARMSAAERSLRKRREAGLPILRVATFSSIGAQLLPSAIARLQRRSSIDVEIVEAEPTDAVRLLDDGDVDVSIIFDYAVDPFALPDSLVTRRLLGEQYHVLTPANGNLPSDGPLDFAALRDHPWVFSRSDVEPSDRAIRRVCRSVGYEPRVLMRTDDLGMAHGLVAEGLGLALSTPRSVDDRFAVRLRPAVQDLGERQVWIVSHRDRRPPAVQWLTELLVSLVS</sequence>
<keyword evidence="3 6" id="KW-0238">DNA-binding</keyword>
<comment type="similarity">
    <text evidence="1">Belongs to the LysR transcriptional regulatory family.</text>
</comment>
<feature type="domain" description="HTH lysR-type" evidence="5">
    <location>
        <begin position="1"/>
        <end position="59"/>
    </location>
</feature>
<evidence type="ECO:0000259" key="5">
    <source>
        <dbReference type="PROSITE" id="PS50931"/>
    </source>
</evidence>
<dbReference type="GO" id="GO:0032993">
    <property type="term" value="C:protein-DNA complex"/>
    <property type="evidence" value="ECO:0007669"/>
    <property type="project" value="TreeGrafter"/>
</dbReference>
<dbReference type="GO" id="GO:0003700">
    <property type="term" value="F:DNA-binding transcription factor activity"/>
    <property type="evidence" value="ECO:0007669"/>
    <property type="project" value="InterPro"/>
</dbReference>
<dbReference type="InterPro" id="IPR000847">
    <property type="entry name" value="LysR_HTH_N"/>
</dbReference>